<gene>
    <name evidence="2" type="ORF">FB388_4867</name>
</gene>
<feature type="domain" description="Cupin type-2" evidence="1">
    <location>
        <begin position="56"/>
        <end position="119"/>
    </location>
</feature>
<sequence length="163" mass="18066">MIRTMMTGDEIVLGPLPKGITLAKEGMRKKVWSVLGHTYWMKAASESSFAFETFDPPGTGVPPHVHPLQEEHIYVLEGVFTLYLDGEWTTAGPGDTVLMPRNLPHAYYNRSEAPTRGLFWVSPTGKLPALFDHLHNLTDPEEVVRLSAEHDVDFLPPGSVEGA</sequence>
<protein>
    <submittedName>
        <fullName evidence="2">Cupin domain</fullName>
    </submittedName>
</protein>
<organism evidence="2 3">
    <name type="scientific">Pseudonocardia cypriaca</name>
    <dbReference type="NCBI Taxonomy" id="882449"/>
    <lineage>
        <taxon>Bacteria</taxon>
        <taxon>Bacillati</taxon>
        <taxon>Actinomycetota</taxon>
        <taxon>Actinomycetes</taxon>
        <taxon>Pseudonocardiales</taxon>
        <taxon>Pseudonocardiaceae</taxon>
        <taxon>Pseudonocardia</taxon>
    </lineage>
</organism>
<evidence type="ECO:0000259" key="1">
    <source>
        <dbReference type="Pfam" id="PF07883"/>
    </source>
</evidence>
<dbReference type="SUPFAM" id="SSF51182">
    <property type="entry name" value="RmlC-like cupins"/>
    <property type="match status" value="1"/>
</dbReference>
<dbReference type="InterPro" id="IPR011051">
    <property type="entry name" value="RmlC_Cupin_sf"/>
</dbReference>
<dbReference type="EMBL" id="VFPH01000002">
    <property type="protein sequence ID" value="TQM37650.1"/>
    <property type="molecule type" value="Genomic_DNA"/>
</dbReference>
<evidence type="ECO:0000313" key="3">
    <source>
        <dbReference type="Proteomes" id="UP000319818"/>
    </source>
</evidence>
<dbReference type="Gene3D" id="2.60.120.10">
    <property type="entry name" value="Jelly Rolls"/>
    <property type="match status" value="1"/>
</dbReference>
<dbReference type="Proteomes" id="UP000319818">
    <property type="component" value="Unassembled WGS sequence"/>
</dbReference>
<dbReference type="Pfam" id="PF07883">
    <property type="entry name" value="Cupin_2"/>
    <property type="match status" value="1"/>
</dbReference>
<dbReference type="InterPro" id="IPR052538">
    <property type="entry name" value="Flavonoid_dioxygenase-like"/>
</dbReference>
<dbReference type="PANTHER" id="PTHR43346">
    <property type="entry name" value="LIGAND BINDING DOMAIN PROTEIN, PUTATIVE (AFU_ORTHOLOGUE AFUA_6G14370)-RELATED"/>
    <property type="match status" value="1"/>
</dbReference>
<accession>A0A543FV06</accession>
<dbReference type="InterPro" id="IPR013096">
    <property type="entry name" value="Cupin_2"/>
</dbReference>
<comment type="caution">
    <text evidence="2">The sequence shown here is derived from an EMBL/GenBank/DDBJ whole genome shotgun (WGS) entry which is preliminary data.</text>
</comment>
<dbReference type="AlphaFoldDB" id="A0A543FV06"/>
<proteinExistence type="predicted"/>
<dbReference type="InterPro" id="IPR014710">
    <property type="entry name" value="RmlC-like_jellyroll"/>
</dbReference>
<dbReference type="PANTHER" id="PTHR43346:SF1">
    <property type="entry name" value="QUERCETIN 2,3-DIOXYGENASE-RELATED"/>
    <property type="match status" value="1"/>
</dbReference>
<evidence type="ECO:0000313" key="2">
    <source>
        <dbReference type="EMBL" id="TQM37650.1"/>
    </source>
</evidence>
<reference evidence="2 3" key="1">
    <citation type="submission" date="2019-06" db="EMBL/GenBank/DDBJ databases">
        <title>Sequencing the genomes of 1000 actinobacteria strains.</title>
        <authorList>
            <person name="Klenk H.-P."/>
        </authorList>
    </citation>
    <scope>NUCLEOTIDE SEQUENCE [LARGE SCALE GENOMIC DNA]</scope>
    <source>
        <strain evidence="2 3">DSM 45511</strain>
    </source>
</reference>
<name>A0A543FV06_9PSEU</name>
<keyword evidence="3" id="KW-1185">Reference proteome</keyword>